<comment type="caution">
    <text evidence="1">The sequence shown here is derived from an EMBL/GenBank/DDBJ whole genome shotgun (WGS) entry which is preliminary data.</text>
</comment>
<proteinExistence type="predicted"/>
<dbReference type="AlphaFoldDB" id="A0A0F9TRW7"/>
<name>A0A0F9TRW7_9ZZZZ</name>
<organism evidence="1">
    <name type="scientific">marine sediment metagenome</name>
    <dbReference type="NCBI Taxonomy" id="412755"/>
    <lineage>
        <taxon>unclassified sequences</taxon>
        <taxon>metagenomes</taxon>
        <taxon>ecological metagenomes</taxon>
    </lineage>
</organism>
<accession>A0A0F9TRW7</accession>
<sequence length="126" mass="13440">MIAQRAIVRWKANGTITVANGKWSKEMPYAGEIIEVGGYMTTLGSGGGTSTDFQLRNETDGNKDILSTVGAFEVDSGTKLLEGQVVDTTNASFAKDDVIDLDADAISTNPADAEIWAVVVFFMDDV</sequence>
<evidence type="ECO:0000313" key="1">
    <source>
        <dbReference type="EMBL" id="KKN82084.1"/>
    </source>
</evidence>
<reference evidence="1" key="1">
    <citation type="journal article" date="2015" name="Nature">
        <title>Complex archaea that bridge the gap between prokaryotes and eukaryotes.</title>
        <authorList>
            <person name="Spang A."/>
            <person name="Saw J.H."/>
            <person name="Jorgensen S.L."/>
            <person name="Zaremba-Niedzwiedzka K."/>
            <person name="Martijn J."/>
            <person name="Lind A.E."/>
            <person name="van Eijk R."/>
            <person name="Schleper C."/>
            <person name="Guy L."/>
            <person name="Ettema T.J."/>
        </authorList>
    </citation>
    <scope>NUCLEOTIDE SEQUENCE</scope>
</reference>
<protein>
    <submittedName>
        <fullName evidence="1">Uncharacterized protein</fullName>
    </submittedName>
</protein>
<dbReference type="EMBL" id="LAZR01000206">
    <property type="protein sequence ID" value="KKN82084.1"/>
    <property type="molecule type" value="Genomic_DNA"/>
</dbReference>
<gene>
    <name evidence="1" type="ORF">LCGC14_0313510</name>
</gene>